<evidence type="ECO:0000313" key="2">
    <source>
        <dbReference type="Proteomes" id="UP000256845"/>
    </source>
</evidence>
<dbReference type="RefSeq" id="WP_147301015.1">
    <property type="nucleotide sequence ID" value="NZ_QRDW01000005.1"/>
</dbReference>
<dbReference type="Proteomes" id="UP000256845">
    <property type="component" value="Unassembled WGS sequence"/>
</dbReference>
<name>A0A3D9HLY7_9PROT</name>
<accession>A0A3D9HLY7</accession>
<reference evidence="1 2" key="1">
    <citation type="submission" date="2018-07" db="EMBL/GenBank/DDBJ databases">
        <title>Genomic Encyclopedia of Type Strains, Phase III (KMG-III): the genomes of soil and plant-associated and newly described type strains.</title>
        <authorList>
            <person name="Whitman W."/>
        </authorList>
    </citation>
    <scope>NUCLEOTIDE SEQUENCE [LARGE SCALE GENOMIC DNA]</scope>
    <source>
        <strain evidence="1 2">CECT 8488</strain>
    </source>
</reference>
<protein>
    <submittedName>
        <fullName evidence="1">Uncharacterized protein</fullName>
    </submittedName>
</protein>
<dbReference type="AlphaFoldDB" id="A0A3D9HLY7"/>
<dbReference type="EMBL" id="QRDW01000005">
    <property type="protein sequence ID" value="RED49916.1"/>
    <property type="molecule type" value="Genomic_DNA"/>
</dbReference>
<organism evidence="1 2">
    <name type="scientific">Aestuariispira insulae</name>
    <dbReference type="NCBI Taxonomy" id="1461337"/>
    <lineage>
        <taxon>Bacteria</taxon>
        <taxon>Pseudomonadati</taxon>
        <taxon>Pseudomonadota</taxon>
        <taxon>Alphaproteobacteria</taxon>
        <taxon>Rhodospirillales</taxon>
        <taxon>Kiloniellaceae</taxon>
        <taxon>Aestuariispira</taxon>
    </lineage>
</organism>
<keyword evidence="2" id="KW-1185">Reference proteome</keyword>
<gene>
    <name evidence="1" type="ORF">DFP90_105289</name>
</gene>
<comment type="caution">
    <text evidence="1">The sequence shown here is derived from an EMBL/GenBank/DDBJ whole genome shotgun (WGS) entry which is preliminary data.</text>
</comment>
<proteinExistence type="predicted"/>
<evidence type="ECO:0000313" key="1">
    <source>
        <dbReference type="EMBL" id="RED49916.1"/>
    </source>
</evidence>
<sequence length="72" mass="8034">MAEHWVKIMETVSVPDVREGGDFPLNRGTQLIAIGEEVCDYVLPNIKPLPRFPRSVLDSLCAEGKAEILKQL</sequence>